<organism evidence="3 4">
    <name type="scientific">Tanacetum coccineum</name>
    <dbReference type="NCBI Taxonomy" id="301880"/>
    <lineage>
        <taxon>Eukaryota</taxon>
        <taxon>Viridiplantae</taxon>
        <taxon>Streptophyta</taxon>
        <taxon>Embryophyta</taxon>
        <taxon>Tracheophyta</taxon>
        <taxon>Spermatophyta</taxon>
        <taxon>Magnoliopsida</taxon>
        <taxon>eudicotyledons</taxon>
        <taxon>Gunneridae</taxon>
        <taxon>Pentapetalae</taxon>
        <taxon>asterids</taxon>
        <taxon>campanulids</taxon>
        <taxon>Asterales</taxon>
        <taxon>Asteraceae</taxon>
        <taxon>Asteroideae</taxon>
        <taxon>Anthemideae</taxon>
        <taxon>Anthemidinae</taxon>
        <taxon>Tanacetum</taxon>
    </lineage>
</organism>
<protein>
    <submittedName>
        <fullName evidence="3">Uncharacterized protein</fullName>
    </submittedName>
</protein>
<feature type="region of interest" description="Disordered" evidence="1">
    <location>
        <begin position="83"/>
        <end position="108"/>
    </location>
</feature>
<evidence type="ECO:0000313" key="3">
    <source>
        <dbReference type="EMBL" id="GJU03713.1"/>
    </source>
</evidence>
<name>A0ABQ5IU00_9ASTR</name>
<accession>A0ABQ5IU00</accession>
<sequence>MTYPPLRLEGLPFELEWDLLPNYTIRSSSSFEWHKIIFGMITSMGIRHAKAYTLRGRSSKKLGQRQICNEDLRPELEYFSEDCDEEREMEPKPEPHREATQTIRPRSPVVRKQRERVMGFEEAPNREGSRRGRNAEVPLTCVIFKLSLRSSVIVNLIIILVVCGLGYVIDMYLASKLQPSGGILQVEFRRISLTGFHGCASHSQTGASQSRQSTV</sequence>
<keyword evidence="4" id="KW-1185">Reference proteome</keyword>
<keyword evidence="2" id="KW-0472">Membrane</keyword>
<keyword evidence="2" id="KW-1133">Transmembrane helix</keyword>
<dbReference type="EMBL" id="BQNB010021180">
    <property type="protein sequence ID" value="GJU03713.1"/>
    <property type="molecule type" value="Genomic_DNA"/>
</dbReference>
<comment type="caution">
    <text evidence="3">The sequence shown here is derived from an EMBL/GenBank/DDBJ whole genome shotgun (WGS) entry which is preliminary data.</text>
</comment>
<evidence type="ECO:0000313" key="4">
    <source>
        <dbReference type="Proteomes" id="UP001151760"/>
    </source>
</evidence>
<proteinExistence type="predicted"/>
<reference evidence="3" key="1">
    <citation type="journal article" date="2022" name="Int. J. Mol. Sci.">
        <title>Draft Genome of Tanacetum Coccineum: Genomic Comparison of Closely Related Tanacetum-Family Plants.</title>
        <authorList>
            <person name="Yamashiro T."/>
            <person name="Shiraishi A."/>
            <person name="Nakayama K."/>
            <person name="Satake H."/>
        </authorList>
    </citation>
    <scope>NUCLEOTIDE SEQUENCE</scope>
</reference>
<feature type="compositionally biased region" description="Basic and acidic residues" evidence="1">
    <location>
        <begin position="89"/>
        <end position="99"/>
    </location>
</feature>
<evidence type="ECO:0000256" key="2">
    <source>
        <dbReference type="SAM" id="Phobius"/>
    </source>
</evidence>
<evidence type="ECO:0000256" key="1">
    <source>
        <dbReference type="SAM" id="MobiDB-lite"/>
    </source>
</evidence>
<gene>
    <name evidence="3" type="ORF">Tco_1114051</name>
</gene>
<feature type="transmembrane region" description="Helical" evidence="2">
    <location>
        <begin position="152"/>
        <end position="169"/>
    </location>
</feature>
<reference evidence="3" key="2">
    <citation type="submission" date="2022-01" db="EMBL/GenBank/DDBJ databases">
        <authorList>
            <person name="Yamashiro T."/>
            <person name="Shiraishi A."/>
            <person name="Satake H."/>
            <person name="Nakayama K."/>
        </authorList>
    </citation>
    <scope>NUCLEOTIDE SEQUENCE</scope>
</reference>
<dbReference type="Proteomes" id="UP001151760">
    <property type="component" value="Unassembled WGS sequence"/>
</dbReference>
<keyword evidence="2" id="KW-0812">Transmembrane</keyword>